<gene>
    <name evidence="1" type="ORF">CTI12_AA626300</name>
</gene>
<accession>A0A2U1K910</accession>
<evidence type="ECO:0000313" key="2">
    <source>
        <dbReference type="Proteomes" id="UP000245207"/>
    </source>
</evidence>
<reference evidence="1 2" key="1">
    <citation type="journal article" date="2018" name="Mol. Plant">
        <title>The genome of Artemisia annua provides insight into the evolution of Asteraceae family and artemisinin biosynthesis.</title>
        <authorList>
            <person name="Shen Q."/>
            <person name="Zhang L."/>
            <person name="Liao Z."/>
            <person name="Wang S."/>
            <person name="Yan T."/>
            <person name="Shi P."/>
            <person name="Liu M."/>
            <person name="Fu X."/>
            <person name="Pan Q."/>
            <person name="Wang Y."/>
            <person name="Lv Z."/>
            <person name="Lu X."/>
            <person name="Zhang F."/>
            <person name="Jiang W."/>
            <person name="Ma Y."/>
            <person name="Chen M."/>
            <person name="Hao X."/>
            <person name="Li L."/>
            <person name="Tang Y."/>
            <person name="Lv G."/>
            <person name="Zhou Y."/>
            <person name="Sun X."/>
            <person name="Brodelius P.E."/>
            <person name="Rose J.K.C."/>
            <person name="Tang K."/>
        </authorList>
    </citation>
    <scope>NUCLEOTIDE SEQUENCE [LARGE SCALE GENOMIC DNA]</scope>
    <source>
        <strain evidence="2">cv. Huhao1</strain>
        <tissue evidence="1">Leaf</tissue>
    </source>
</reference>
<organism evidence="1 2">
    <name type="scientific">Artemisia annua</name>
    <name type="common">Sweet wormwood</name>
    <dbReference type="NCBI Taxonomy" id="35608"/>
    <lineage>
        <taxon>Eukaryota</taxon>
        <taxon>Viridiplantae</taxon>
        <taxon>Streptophyta</taxon>
        <taxon>Embryophyta</taxon>
        <taxon>Tracheophyta</taxon>
        <taxon>Spermatophyta</taxon>
        <taxon>Magnoliopsida</taxon>
        <taxon>eudicotyledons</taxon>
        <taxon>Gunneridae</taxon>
        <taxon>Pentapetalae</taxon>
        <taxon>asterids</taxon>
        <taxon>campanulids</taxon>
        <taxon>Asterales</taxon>
        <taxon>Asteraceae</taxon>
        <taxon>Asteroideae</taxon>
        <taxon>Anthemideae</taxon>
        <taxon>Artemisiinae</taxon>
        <taxon>Artemisia</taxon>
    </lineage>
</organism>
<dbReference type="Proteomes" id="UP000245207">
    <property type="component" value="Unassembled WGS sequence"/>
</dbReference>
<protein>
    <submittedName>
        <fullName evidence="1">Uncharacterized protein</fullName>
    </submittedName>
</protein>
<proteinExistence type="predicted"/>
<keyword evidence="2" id="KW-1185">Reference proteome</keyword>
<evidence type="ECO:0000313" key="1">
    <source>
        <dbReference type="EMBL" id="PWA17011.1"/>
    </source>
</evidence>
<dbReference type="EMBL" id="PKPP01032391">
    <property type="protein sequence ID" value="PWA17011.1"/>
    <property type="molecule type" value="Genomic_DNA"/>
</dbReference>
<dbReference type="AlphaFoldDB" id="A0A2U1K910"/>
<comment type="caution">
    <text evidence="1">The sequence shown here is derived from an EMBL/GenBank/DDBJ whole genome shotgun (WGS) entry which is preliminary data.</text>
</comment>
<name>A0A2U1K910_ARTAN</name>
<sequence>MAAKTPLIEQLKLEVNSHKMPKLLYSMFEKERNMKRAAEKEYSKKIGEMNIHFKKRSDVLKELEFIGCSTGMFKEYYELLKAELEEDMKEIDSLVERRLACVKRIRKITTMMVKLANMDW</sequence>